<evidence type="ECO:0000256" key="4">
    <source>
        <dbReference type="ARBA" id="ARBA00022496"/>
    </source>
</evidence>
<dbReference type="EMBL" id="CP016094">
    <property type="protein sequence ID" value="AOS44846.1"/>
    <property type="molecule type" value="Genomic_DNA"/>
</dbReference>
<evidence type="ECO:0000256" key="6">
    <source>
        <dbReference type="ARBA" id="ARBA00022729"/>
    </source>
</evidence>
<evidence type="ECO:0000313" key="13">
    <source>
        <dbReference type="Proteomes" id="UP000095228"/>
    </source>
</evidence>
<dbReference type="PANTHER" id="PTHR32552">
    <property type="entry name" value="FERRICHROME IRON RECEPTOR-RELATED"/>
    <property type="match status" value="1"/>
</dbReference>
<dbReference type="AlphaFoldDB" id="A0A1D8AVG7"/>
<keyword evidence="4" id="KW-0410">Iron transport</keyword>
<evidence type="ECO:0000256" key="9">
    <source>
        <dbReference type="ARBA" id="ARBA00023136"/>
    </source>
</evidence>
<dbReference type="STRING" id="1838286.Verru16b_01915"/>
<dbReference type="Proteomes" id="UP000095228">
    <property type="component" value="Chromosome"/>
</dbReference>
<dbReference type="InterPro" id="IPR012910">
    <property type="entry name" value="Plug_dom"/>
</dbReference>
<evidence type="ECO:0000256" key="3">
    <source>
        <dbReference type="ARBA" id="ARBA00022452"/>
    </source>
</evidence>
<dbReference type="InterPro" id="IPR036942">
    <property type="entry name" value="Beta-barrel_TonB_sf"/>
</dbReference>
<evidence type="ECO:0000313" key="12">
    <source>
        <dbReference type="EMBL" id="AOS44846.1"/>
    </source>
</evidence>
<proteinExistence type="predicted"/>
<dbReference type="GO" id="GO:0009279">
    <property type="term" value="C:cell outer membrane"/>
    <property type="evidence" value="ECO:0007669"/>
    <property type="project" value="UniProtKB-SubCell"/>
</dbReference>
<dbReference type="InterPro" id="IPR037066">
    <property type="entry name" value="Plug_dom_sf"/>
</dbReference>
<reference evidence="12 13" key="1">
    <citation type="submission" date="2016-06" db="EMBL/GenBank/DDBJ databases">
        <title>Three novel species with peptidoglycan cell walls form the new genus Lacunisphaera gen. nov. in the family Opitutaceae of the verrucomicrobial subdivision 4.</title>
        <authorList>
            <person name="Rast P."/>
            <person name="Gloeckner I."/>
            <person name="Jogler M."/>
            <person name="Boedeker C."/>
            <person name="Jeske O."/>
            <person name="Wiegand S."/>
            <person name="Reinhardt R."/>
            <person name="Schumann P."/>
            <person name="Rohde M."/>
            <person name="Spring S."/>
            <person name="Gloeckner F.O."/>
            <person name="Jogler C."/>
        </authorList>
    </citation>
    <scope>NUCLEOTIDE SEQUENCE [LARGE SCALE GENOMIC DNA]</scope>
    <source>
        <strain evidence="12 13">IG16b</strain>
    </source>
</reference>
<name>A0A1D8AVG7_9BACT</name>
<evidence type="ECO:0000256" key="1">
    <source>
        <dbReference type="ARBA" id="ARBA00004571"/>
    </source>
</evidence>
<evidence type="ECO:0000256" key="8">
    <source>
        <dbReference type="ARBA" id="ARBA00023065"/>
    </source>
</evidence>
<keyword evidence="3" id="KW-1134">Transmembrane beta strand</keyword>
<gene>
    <name evidence="12" type="primary">fhuE_2</name>
    <name evidence="12" type="ORF">Verru16b_01915</name>
</gene>
<sequence length="1263" mass="138440">MNPIESLRTVAGHPIALPRTRQGSSRRLLPSFLFAAAFAASSVHGQTAAADAAPAKEEEEILVLTPFEVTSGGENEGYTAATTLAGNRLNTELRDIGSAVTVVTKEFLQDVGATDNASLLQYTTGTEVGGLRGNFAGAGDAAQLNEDTVRPNDNTRVRGLAAADNTRDFFRSDVPWDSYNVDRVDLQRGANSILFGQGSPAGIINTGLKTAQFRNFGTAEVRVDNYGSTRGTLDINRVLLPRELALRVAVLAEDEKYRQKPAFSDDRRLYAALRYEPKSLNRDGLLTSLKANFEAGTIDSNNPRMLPPSDAITPWFTNLNQATYNQYAAFDHLSGRPNHGQFRVNLASTGARNPAYQHNIGTFGFPSGRAGPTVFMSGGNQSMMVTDVIGAFVSGGLGSDGSVDGGIAALPDNGWVSLQGTAQSAINNGEAYSKAGLWKNNLLTDASVFDFYNRLIDGDSKREWQDFNVLNLSASQTYFHNRAGISLDYSREGYENGQKAVLPGDVRLQVDPMAVYGDGSPDAGLAVGGEPFSNGTKNPNVGRAFVSSNNAWGNRSLDTDREALRATAFVQHDFKDKDNGWFRRVLGLHTLTALAGRETAKSDSRSWQRYGIFDNAYYNLSGRPDQRFNGALVPAQVIYLGDSLLGRSLSGANLPSISGSTTITSGSVRYFNPTWNSSVSPGAAWQNGFYLPGDPNRNSTQAENPANYVGWTTTQLNIVDAEASAANRDRLTTHAALDKAQTESQAFVWQGKWLDNALVSTIGWRKDIAESWAFDMSPNDFPVSQDRGAVNLSPTYYKLPTVGQRVEVQSRSYSLVAHLTDLPFLRGVTEKLPVNVSVYYNRSTNFKPDASRVDIYGEPLAAPAGKTIDQGIRVETKDGRYALRVNRYETSNSNANSTQINAASIGNWMQLTQNFANVFQYNIRPWGYDATAPGQTANATDVFDGAAGIWEPMRYNFHLFANRPLQPGEILSPDGSWIVSPPLEGRVLDAVRTFQRAVDPRFWTAWRINTFGNFGPSTSEVTYSVPTGFAVTEDNVSKGWEIELSAQPTQNWRLLLNASKTDARRTNIGNENMREFMDLVAASLVAPEGVRRLHHYWGTQDVVTAGKNWFDGEGLVGAPGSEWRLAQLVENTTVPEMREWRVNLISNYEFTEGLLKGLNVGGGLRYQSSVILGYPPMGNPNDPTTVEYDFAKPYRGPVETNIDLWVGYTRRLSEKLNWRIQLNVRDAFQNKGLIPITYQPNGTVAAYRIVSGQSFSLSNTFEF</sequence>
<keyword evidence="13" id="KW-1185">Reference proteome</keyword>
<keyword evidence="7" id="KW-0408">Iron</keyword>
<evidence type="ECO:0000256" key="7">
    <source>
        <dbReference type="ARBA" id="ARBA00023004"/>
    </source>
</evidence>
<evidence type="ECO:0000259" key="11">
    <source>
        <dbReference type="Pfam" id="PF07715"/>
    </source>
</evidence>
<evidence type="ECO:0000256" key="2">
    <source>
        <dbReference type="ARBA" id="ARBA00022448"/>
    </source>
</evidence>
<keyword evidence="2" id="KW-0813">Transport</keyword>
<dbReference type="Pfam" id="PF07715">
    <property type="entry name" value="Plug"/>
    <property type="match status" value="1"/>
</dbReference>
<protein>
    <submittedName>
        <fullName evidence="12">FhuE receptor</fullName>
    </submittedName>
</protein>
<feature type="domain" description="TonB-dependent receptor plug" evidence="11">
    <location>
        <begin position="93"/>
        <end position="203"/>
    </location>
</feature>
<dbReference type="Gene3D" id="2.40.170.20">
    <property type="entry name" value="TonB-dependent receptor, beta-barrel domain"/>
    <property type="match status" value="1"/>
</dbReference>
<keyword evidence="8" id="KW-0406">Ion transport</keyword>
<keyword evidence="10" id="KW-0998">Cell outer membrane</keyword>
<dbReference type="GO" id="GO:0015344">
    <property type="term" value="F:siderophore uptake transmembrane transporter activity"/>
    <property type="evidence" value="ECO:0007669"/>
    <property type="project" value="TreeGrafter"/>
</dbReference>
<dbReference type="KEGG" id="obg:Verru16b_01915"/>
<dbReference type="OrthoDB" id="174397at2"/>
<dbReference type="InterPro" id="IPR039426">
    <property type="entry name" value="TonB-dep_rcpt-like"/>
</dbReference>
<evidence type="ECO:0000256" key="5">
    <source>
        <dbReference type="ARBA" id="ARBA00022692"/>
    </source>
</evidence>
<keyword evidence="12" id="KW-0675">Receptor</keyword>
<keyword evidence="5" id="KW-0812">Transmembrane</keyword>
<dbReference type="PANTHER" id="PTHR32552:SF68">
    <property type="entry name" value="FERRICHROME OUTER MEMBRANE TRANSPORTER_PHAGE RECEPTOR"/>
    <property type="match status" value="1"/>
</dbReference>
<dbReference type="RefSeq" id="WP_069962057.1">
    <property type="nucleotide sequence ID" value="NZ_CP016094.1"/>
</dbReference>
<keyword evidence="9" id="KW-0472">Membrane</keyword>
<organism evidence="12 13">
    <name type="scientific">Lacunisphaera limnophila</name>
    <dbReference type="NCBI Taxonomy" id="1838286"/>
    <lineage>
        <taxon>Bacteria</taxon>
        <taxon>Pseudomonadati</taxon>
        <taxon>Verrucomicrobiota</taxon>
        <taxon>Opitutia</taxon>
        <taxon>Opitutales</taxon>
        <taxon>Opitutaceae</taxon>
        <taxon>Lacunisphaera</taxon>
    </lineage>
</organism>
<accession>A0A1D8AVG7</accession>
<keyword evidence="6" id="KW-0732">Signal</keyword>
<comment type="subcellular location">
    <subcellularLocation>
        <location evidence="1">Cell outer membrane</location>
        <topology evidence="1">Multi-pass membrane protein</topology>
    </subcellularLocation>
</comment>
<evidence type="ECO:0000256" key="10">
    <source>
        <dbReference type="ARBA" id="ARBA00023237"/>
    </source>
</evidence>
<dbReference type="SUPFAM" id="SSF56935">
    <property type="entry name" value="Porins"/>
    <property type="match status" value="2"/>
</dbReference>
<dbReference type="Gene3D" id="2.170.130.10">
    <property type="entry name" value="TonB-dependent receptor, plug domain"/>
    <property type="match status" value="1"/>
</dbReference>